<evidence type="ECO:0000256" key="5">
    <source>
        <dbReference type="ARBA" id="ARBA00022989"/>
    </source>
</evidence>
<keyword evidence="3 7" id="KW-1003">Cell membrane</keyword>
<feature type="transmembrane region" description="Helical" evidence="8">
    <location>
        <begin position="367"/>
        <end position="385"/>
    </location>
</feature>
<dbReference type="GO" id="GO:0042121">
    <property type="term" value="P:alginic acid biosynthetic process"/>
    <property type="evidence" value="ECO:0007669"/>
    <property type="project" value="InterPro"/>
</dbReference>
<dbReference type="GO" id="GO:0005886">
    <property type="term" value="C:plasma membrane"/>
    <property type="evidence" value="ECO:0007669"/>
    <property type="project" value="UniProtKB-SubCell"/>
</dbReference>
<comment type="similarity">
    <text evidence="2 7">Belongs to the membrane-bound acyltransferase family.</text>
</comment>
<protein>
    <submittedName>
        <fullName evidence="9">MBOAT family protein</fullName>
    </submittedName>
</protein>
<evidence type="ECO:0000313" key="10">
    <source>
        <dbReference type="Proteomes" id="UP000823893"/>
    </source>
</evidence>
<feature type="transmembrane region" description="Helical" evidence="8">
    <location>
        <begin position="501"/>
        <end position="521"/>
    </location>
</feature>
<dbReference type="InterPro" id="IPR028362">
    <property type="entry name" value="AlgI"/>
</dbReference>
<keyword evidence="4 8" id="KW-0812">Transmembrane</keyword>
<organism evidence="9 10">
    <name type="scientific">Candidatus Blautia merdigallinarum</name>
    <dbReference type="NCBI Taxonomy" id="2838495"/>
    <lineage>
        <taxon>Bacteria</taxon>
        <taxon>Bacillati</taxon>
        <taxon>Bacillota</taxon>
        <taxon>Clostridia</taxon>
        <taxon>Lachnospirales</taxon>
        <taxon>Lachnospiraceae</taxon>
        <taxon>Blautia</taxon>
    </lineage>
</organism>
<dbReference type="InterPro" id="IPR024194">
    <property type="entry name" value="Ac/AlaTfrase_AlgI/DltB"/>
</dbReference>
<dbReference type="InterPro" id="IPR051085">
    <property type="entry name" value="MB_O-acyltransferase"/>
</dbReference>
<dbReference type="PIRSF" id="PIRSF016636">
    <property type="entry name" value="AlgI_DltB"/>
    <property type="match status" value="1"/>
</dbReference>
<evidence type="ECO:0000313" key="9">
    <source>
        <dbReference type="EMBL" id="HJC09425.1"/>
    </source>
</evidence>
<dbReference type="GO" id="GO:0016746">
    <property type="term" value="F:acyltransferase activity"/>
    <property type="evidence" value="ECO:0007669"/>
    <property type="project" value="UniProtKB-KW"/>
</dbReference>
<dbReference type="PANTHER" id="PTHR13285">
    <property type="entry name" value="ACYLTRANSFERASE"/>
    <property type="match status" value="1"/>
</dbReference>
<evidence type="ECO:0000256" key="3">
    <source>
        <dbReference type="ARBA" id="ARBA00022475"/>
    </source>
</evidence>
<keyword evidence="5 8" id="KW-1133">Transmembrane helix</keyword>
<feature type="transmembrane region" description="Helical" evidence="8">
    <location>
        <begin position="5"/>
        <end position="22"/>
    </location>
</feature>
<dbReference type="AlphaFoldDB" id="A0A9D2N3V0"/>
<evidence type="ECO:0000256" key="4">
    <source>
        <dbReference type="ARBA" id="ARBA00022692"/>
    </source>
</evidence>
<dbReference type="InterPro" id="IPR004299">
    <property type="entry name" value="MBOAT_fam"/>
</dbReference>
<keyword evidence="7" id="KW-0808">Transferase</keyword>
<name>A0A9D2N3V0_9FIRM</name>
<reference evidence="9" key="2">
    <citation type="submission" date="2021-04" db="EMBL/GenBank/DDBJ databases">
        <authorList>
            <person name="Gilroy R."/>
        </authorList>
    </citation>
    <scope>NUCLEOTIDE SEQUENCE</scope>
    <source>
        <strain evidence="9">ChiSxjej6B18-287</strain>
    </source>
</reference>
<feature type="transmembrane region" description="Helical" evidence="8">
    <location>
        <begin position="248"/>
        <end position="267"/>
    </location>
</feature>
<feature type="transmembrane region" description="Helical" evidence="8">
    <location>
        <begin position="139"/>
        <end position="162"/>
    </location>
</feature>
<dbReference type="PIRSF" id="PIRSF500217">
    <property type="entry name" value="AlgI"/>
    <property type="match status" value="1"/>
</dbReference>
<dbReference type="Proteomes" id="UP000823893">
    <property type="component" value="Unassembled WGS sequence"/>
</dbReference>
<gene>
    <name evidence="9" type="ORF">H9935_01215</name>
</gene>
<dbReference type="EMBL" id="DWWV01000018">
    <property type="protein sequence ID" value="HJC09425.1"/>
    <property type="molecule type" value="Genomic_DNA"/>
</dbReference>
<evidence type="ECO:0000256" key="7">
    <source>
        <dbReference type="PIRNR" id="PIRNR016636"/>
    </source>
</evidence>
<accession>A0A9D2N3V0</accession>
<keyword evidence="7" id="KW-0012">Acyltransferase</keyword>
<evidence type="ECO:0000256" key="6">
    <source>
        <dbReference type="ARBA" id="ARBA00023136"/>
    </source>
</evidence>
<feature type="transmembrane region" description="Helical" evidence="8">
    <location>
        <begin position="406"/>
        <end position="425"/>
    </location>
</feature>
<feature type="transmembrane region" description="Helical" evidence="8">
    <location>
        <begin position="174"/>
        <end position="193"/>
    </location>
</feature>
<evidence type="ECO:0000256" key="8">
    <source>
        <dbReference type="SAM" id="Phobius"/>
    </source>
</evidence>
<sequence length="531" mass="61323">MLFTSYSFIGFISVVFILYYVLPKKCQWPLLLMASYIFYFIASPSYLIFIAATTVSTYLVSRKLESIRTEQDAYIKANKGNITKDQKKAYKAKMKGRQWKWLLVCLIFNLGILAVLKYTNFVIANINGILEAFHSTNELSFVNLILPMGISFYTFQTMGYIIDVYRGTCKAERNLFKLALFVSFFPQLVQGPISRFNDLAKTLFEEHSFDTKVVSYGLYRILWGYFKKVVIADRILVAVNEIIQNPDVYQGGFVFVGMMFYAFELYADFTGGIDITIGIAQTMGITVTENFQRPYLSKNIKEYWKRWHITMGTWFTDYIFYPISVCKPMLKISKFSRAKFGDAVGKRVPVYLSSFVVWFTTGIWHGASWNFIVWGLMNFVVIMISQELEPLYRKFHGRFHVKDKKWYGALEIIRTILLMSAIRMFDCYRDVPLTFKMFGNMFTNFDITALTGEAFLGLGLTAADYLLLFICLIIVVAVSLTEEKKGSVRDLIYASPAAWKYIIFGIMTLVIIVFGAYGIGYDQSQFIYNQF</sequence>
<keyword evidence="6 7" id="KW-0472">Membrane</keyword>
<reference evidence="9" key="1">
    <citation type="journal article" date="2021" name="PeerJ">
        <title>Extensive microbial diversity within the chicken gut microbiome revealed by metagenomics and culture.</title>
        <authorList>
            <person name="Gilroy R."/>
            <person name="Ravi A."/>
            <person name="Getino M."/>
            <person name="Pursley I."/>
            <person name="Horton D.L."/>
            <person name="Alikhan N.F."/>
            <person name="Baker D."/>
            <person name="Gharbi K."/>
            <person name="Hall N."/>
            <person name="Watson M."/>
            <person name="Adriaenssens E.M."/>
            <person name="Foster-Nyarko E."/>
            <person name="Jarju S."/>
            <person name="Secka A."/>
            <person name="Antonio M."/>
            <person name="Oren A."/>
            <person name="Chaudhuri R.R."/>
            <person name="La Ragione R."/>
            <person name="Hildebrand F."/>
            <person name="Pallen M.J."/>
        </authorList>
    </citation>
    <scope>NUCLEOTIDE SEQUENCE</scope>
    <source>
        <strain evidence="9">ChiSxjej6B18-287</strain>
    </source>
</reference>
<feature type="transmembrane region" description="Helical" evidence="8">
    <location>
        <begin position="34"/>
        <end position="60"/>
    </location>
</feature>
<feature type="transmembrane region" description="Helical" evidence="8">
    <location>
        <begin position="454"/>
        <end position="480"/>
    </location>
</feature>
<evidence type="ECO:0000256" key="2">
    <source>
        <dbReference type="ARBA" id="ARBA00010323"/>
    </source>
</evidence>
<dbReference type="PANTHER" id="PTHR13285:SF18">
    <property type="entry name" value="PROTEIN-CYSTEINE N-PALMITOYLTRANSFERASE RASP"/>
    <property type="match status" value="1"/>
</dbReference>
<evidence type="ECO:0000256" key="1">
    <source>
        <dbReference type="ARBA" id="ARBA00004651"/>
    </source>
</evidence>
<comment type="subcellular location">
    <subcellularLocation>
        <location evidence="1">Cell membrane</location>
        <topology evidence="1">Multi-pass membrane protein</topology>
    </subcellularLocation>
</comment>
<feature type="transmembrane region" description="Helical" evidence="8">
    <location>
        <begin position="101"/>
        <end position="119"/>
    </location>
</feature>
<proteinExistence type="inferred from homology"/>
<dbReference type="Pfam" id="PF03062">
    <property type="entry name" value="MBOAT"/>
    <property type="match status" value="1"/>
</dbReference>
<comment type="caution">
    <text evidence="9">The sequence shown here is derived from an EMBL/GenBank/DDBJ whole genome shotgun (WGS) entry which is preliminary data.</text>
</comment>